<reference evidence="2 3" key="1">
    <citation type="submission" date="2019-02" db="EMBL/GenBank/DDBJ databases">
        <title>Deep-cultivation of Planctomycetes and their phenomic and genomic characterization uncovers novel biology.</title>
        <authorList>
            <person name="Wiegand S."/>
            <person name="Jogler M."/>
            <person name="Boedeker C."/>
            <person name="Pinto D."/>
            <person name="Vollmers J."/>
            <person name="Rivas-Marin E."/>
            <person name="Kohn T."/>
            <person name="Peeters S.H."/>
            <person name="Heuer A."/>
            <person name="Rast P."/>
            <person name="Oberbeckmann S."/>
            <person name="Bunk B."/>
            <person name="Jeske O."/>
            <person name="Meyerdierks A."/>
            <person name="Storesund J.E."/>
            <person name="Kallscheuer N."/>
            <person name="Luecker S."/>
            <person name="Lage O.M."/>
            <person name="Pohl T."/>
            <person name="Merkel B.J."/>
            <person name="Hornburger P."/>
            <person name="Mueller R.-W."/>
            <person name="Bruemmer F."/>
            <person name="Labrenz M."/>
            <person name="Spormann A.M."/>
            <person name="Op den Camp H."/>
            <person name="Overmann J."/>
            <person name="Amann R."/>
            <person name="Jetten M.S.M."/>
            <person name="Mascher T."/>
            <person name="Medema M.H."/>
            <person name="Devos D.P."/>
            <person name="Kaster A.-K."/>
            <person name="Ovreas L."/>
            <person name="Rohde M."/>
            <person name="Galperin M.Y."/>
            <person name="Jogler C."/>
        </authorList>
    </citation>
    <scope>NUCLEOTIDE SEQUENCE [LARGE SCALE GENOMIC DNA]</scope>
    <source>
        <strain evidence="2 3">ETA_A8</strain>
    </source>
</reference>
<dbReference type="EMBL" id="CP036274">
    <property type="protein sequence ID" value="QDU31905.1"/>
    <property type="molecule type" value="Genomic_DNA"/>
</dbReference>
<organism evidence="2 3">
    <name type="scientific">Anatilimnocola aggregata</name>
    <dbReference type="NCBI Taxonomy" id="2528021"/>
    <lineage>
        <taxon>Bacteria</taxon>
        <taxon>Pseudomonadati</taxon>
        <taxon>Planctomycetota</taxon>
        <taxon>Planctomycetia</taxon>
        <taxon>Pirellulales</taxon>
        <taxon>Pirellulaceae</taxon>
        <taxon>Anatilimnocola</taxon>
    </lineage>
</organism>
<dbReference type="Proteomes" id="UP000315017">
    <property type="component" value="Chromosome"/>
</dbReference>
<feature type="transmembrane region" description="Helical" evidence="1">
    <location>
        <begin position="99"/>
        <end position="123"/>
    </location>
</feature>
<dbReference type="RefSeq" id="WP_145099845.1">
    <property type="nucleotide sequence ID" value="NZ_CP036274.1"/>
</dbReference>
<dbReference type="AlphaFoldDB" id="A0A517YNU9"/>
<keyword evidence="1" id="KW-0812">Transmembrane</keyword>
<feature type="transmembrane region" description="Helical" evidence="1">
    <location>
        <begin position="70"/>
        <end position="87"/>
    </location>
</feature>
<evidence type="ECO:0008006" key="4">
    <source>
        <dbReference type="Google" id="ProtNLM"/>
    </source>
</evidence>
<feature type="transmembrane region" description="Helical" evidence="1">
    <location>
        <begin position="45"/>
        <end position="64"/>
    </location>
</feature>
<sequence>MSTSAVISNVSTEQTAANAANSAKPNSPALSPLYGDEAEMMPYRALSRSAVVSVVLAVVSLLGYLFEPMLVVALAGLVMGLIALQAIRRYPLEYTGRGVALFGAVLSGLIFVSGAAMHTYIYFTELPEDHIRLSFSKLQPDYINEPERAFPASALELNGKKVFVKGYTHKFIAQMGKVDHFILVPDLGECCFGDKQTKPTHMIEVKVTDPRYKVKYALRRLKLAGEFTASEVPDQSLGVGTVYYHLKANKIE</sequence>
<dbReference type="KEGG" id="aagg:ETAA8_70670"/>
<evidence type="ECO:0000313" key="2">
    <source>
        <dbReference type="EMBL" id="QDU31905.1"/>
    </source>
</evidence>
<keyword evidence="1" id="KW-0472">Membrane</keyword>
<proteinExistence type="predicted"/>
<keyword evidence="3" id="KW-1185">Reference proteome</keyword>
<evidence type="ECO:0000313" key="3">
    <source>
        <dbReference type="Proteomes" id="UP000315017"/>
    </source>
</evidence>
<keyword evidence="1" id="KW-1133">Transmembrane helix</keyword>
<dbReference type="OrthoDB" id="279013at2"/>
<accession>A0A517YNU9</accession>
<evidence type="ECO:0000256" key="1">
    <source>
        <dbReference type="SAM" id="Phobius"/>
    </source>
</evidence>
<protein>
    <recommendedName>
        <fullName evidence="4">DUF4190 domain-containing protein</fullName>
    </recommendedName>
</protein>
<dbReference type="Gene3D" id="2.40.50.870">
    <property type="entry name" value="Protein of unknown function (DUF3299)"/>
    <property type="match status" value="1"/>
</dbReference>
<name>A0A517YNU9_9BACT</name>
<gene>
    <name evidence="2" type="ORF">ETAA8_70670</name>
</gene>